<reference evidence="8 9" key="1">
    <citation type="journal article" date="2019" name="Proc. Natl. Acad. Sci. U.S.A.">
        <title>Regulatory changes in pterin and carotenoid genes underlie balanced color polymorphisms in the wall lizard.</title>
        <authorList>
            <person name="Andrade P."/>
            <person name="Pinho C."/>
            <person name="Perez I de Lanuza G."/>
            <person name="Afonso S."/>
            <person name="Brejcha J."/>
            <person name="Rubin C.J."/>
            <person name="Wallerman O."/>
            <person name="Pereira P."/>
            <person name="Sabatino S.J."/>
            <person name="Bellati A."/>
            <person name="Pellitteri-Rosa D."/>
            <person name="Bosakova Z."/>
            <person name="Bunikis I."/>
            <person name="Carretero M.A."/>
            <person name="Feiner N."/>
            <person name="Marsik P."/>
            <person name="Pauperio F."/>
            <person name="Salvi D."/>
            <person name="Soler L."/>
            <person name="While G.M."/>
            <person name="Uller T."/>
            <person name="Font E."/>
            <person name="Andersson L."/>
            <person name="Carneiro M."/>
        </authorList>
    </citation>
    <scope>NUCLEOTIDE SEQUENCE</scope>
</reference>
<dbReference type="CDD" id="cd03590">
    <property type="entry name" value="CLECT_DC-SIGN_like"/>
    <property type="match status" value="1"/>
</dbReference>
<dbReference type="RefSeq" id="XP_028559638.1">
    <property type="nucleotide sequence ID" value="XM_028703805.1"/>
</dbReference>
<dbReference type="Ensembl" id="ENSPMRT00000019446.1">
    <property type="protein sequence ID" value="ENSPMRP00000018283.1"/>
    <property type="gene ID" value="ENSPMRG00000012039.1"/>
</dbReference>
<dbReference type="OMA" id="PRNTWIG"/>
<dbReference type="PROSITE" id="PS50041">
    <property type="entry name" value="C_TYPE_LECTIN_2"/>
    <property type="match status" value="1"/>
</dbReference>
<evidence type="ECO:0000313" key="8">
    <source>
        <dbReference type="Ensembl" id="ENSPMRP00000018283.1"/>
    </source>
</evidence>
<keyword evidence="4" id="KW-1015">Disulfide bond</keyword>
<proteinExistence type="predicted"/>
<dbReference type="PROSITE" id="PS00615">
    <property type="entry name" value="C_TYPE_LECTIN_1"/>
    <property type="match status" value="1"/>
</dbReference>
<organism evidence="8 9">
    <name type="scientific">Podarcis muralis</name>
    <name type="common">Wall lizard</name>
    <name type="synonym">Lacerta muralis</name>
    <dbReference type="NCBI Taxonomy" id="64176"/>
    <lineage>
        <taxon>Eukaryota</taxon>
        <taxon>Metazoa</taxon>
        <taxon>Chordata</taxon>
        <taxon>Craniata</taxon>
        <taxon>Vertebrata</taxon>
        <taxon>Euteleostomi</taxon>
        <taxon>Lepidosauria</taxon>
        <taxon>Squamata</taxon>
        <taxon>Bifurcata</taxon>
        <taxon>Unidentata</taxon>
        <taxon>Episquamata</taxon>
        <taxon>Laterata</taxon>
        <taxon>Lacertibaenia</taxon>
        <taxon>Lacertidae</taxon>
        <taxon>Podarcis</taxon>
    </lineage>
</organism>
<dbReference type="InterPro" id="IPR033989">
    <property type="entry name" value="CD209-like_CTLD"/>
</dbReference>
<dbReference type="Gene3D" id="3.10.100.10">
    <property type="entry name" value="Mannose-Binding Protein A, subunit A"/>
    <property type="match status" value="1"/>
</dbReference>
<dbReference type="RefSeq" id="XP_028559637.1">
    <property type="nucleotide sequence ID" value="XM_028703804.1"/>
</dbReference>
<dbReference type="GO" id="GO:0005576">
    <property type="term" value="C:extracellular region"/>
    <property type="evidence" value="ECO:0007669"/>
    <property type="project" value="UniProtKB-SubCell"/>
</dbReference>
<evidence type="ECO:0000256" key="1">
    <source>
        <dbReference type="ARBA" id="ARBA00004613"/>
    </source>
</evidence>
<evidence type="ECO:0000313" key="9">
    <source>
        <dbReference type="Proteomes" id="UP000472272"/>
    </source>
</evidence>
<gene>
    <name evidence="8" type="primary">LOC114582633</name>
</gene>
<feature type="domain" description="C-type lectin" evidence="7">
    <location>
        <begin position="152"/>
        <end position="269"/>
    </location>
</feature>
<dbReference type="InterPro" id="IPR050111">
    <property type="entry name" value="C-type_lectin/snaclec_domain"/>
</dbReference>
<protein>
    <submittedName>
        <fullName evidence="8">Asialoglycoprotein receptor 1-like</fullName>
    </submittedName>
</protein>
<evidence type="ECO:0000256" key="2">
    <source>
        <dbReference type="ARBA" id="ARBA00022525"/>
    </source>
</evidence>
<dbReference type="Pfam" id="PF03954">
    <property type="entry name" value="Lectin_N"/>
    <property type="match status" value="1"/>
</dbReference>
<dbReference type="AlphaFoldDB" id="A0A670J1B2"/>
<dbReference type="Proteomes" id="UP000472272">
    <property type="component" value="Chromosome 13"/>
</dbReference>
<dbReference type="SUPFAM" id="SSF56436">
    <property type="entry name" value="C-type lectin-like"/>
    <property type="match status" value="1"/>
</dbReference>
<dbReference type="InterPro" id="IPR001304">
    <property type="entry name" value="C-type_lectin-like"/>
</dbReference>
<dbReference type="SMART" id="SM00034">
    <property type="entry name" value="CLECT"/>
    <property type="match status" value="1"/>
</dbReference>
<keyword evidence="2" id="KW-0964">Secreted</keyword>
<dbReference type="InterPro" id="IPR016187">
    <property type="entry name" value="CTDL_fold"/>
</dbReference>
<dbReference type="GO" id="GO:0030246">
    <property type="term" value="F:carbohydrate binding"/>
    <property type="evidence" value="ECO:0007669"/>
    <property type="project" value="UniProtKB-KW"/>
</dbReference>
<dbReference type="KEGG" id="pmua:114582633"/>
<dbReference type="Pfam" id="PF00059">
    <property type="entry name" value="Lectin_C"/>
    <property type="match status" value="1"/>
</dbReference>
<comment type="subcellular location">
    <subcellularLocation>
        <location evidence="1">Secreted</location>
    </subcellularLocation>
</comment>
<dbReference type="InterPro" id="IPR018378">
    <property type="entry name" value="C-type_lectin_CS"/>
</dbReference>
<keyword evidence="9" id="KW-1185">Reference proteome</keyword>
<keyword evidence="5" id="KW-0175">Coiled coil</keyword>
<evidence type="ECO:0000256" key="4">
    <source>
        <dbReference type="ARBA" id="ARBA00023157"/>
    </source>
</evidence>
<dbReference type="PANTHER" id="PTHR22803">
    <property type="entry name" value="MANNOSE, PHOSPHOLIPASE, LECTIN RECEPTOR RELATED"/>
    <property type="match status" value="1"/>
</dbReference>
<evidence type="ECO:0000259" key="7">
    <source>
        <dbReference type="PROSITE" id="PS50041"/>
    </source>
</evidence>
<keyword evidence="6" id="KW-1133">Transmembrane helix</keyword>
<sequence length="272" mass="31200">MEDKDEDRSSGEFGLRPSDSWGRRVCPGHCLVFILLGLVCVFTIAVAVFGLTGRKSVGELRGMEETLKSVNRTVSAEITALKKKEAEDLKQLVKIEDMVQNLTEEAKEVKTQFQEQISKLRTSVRTQNCEVESIKSNKTVGSHCCLKGWLPFSRSCYWLSKTDKSWDEAKLDCEDKDAHLVIITSYLEQQFVAQLTKPRNTWIGLTMASGVWKWVDGTSYTIRRIDWRLGEPDSFSVEMPYHPAHCAHLYRDGLWSNENCNRRYNWVCEMNS</sequence>
<keyword evidence="6" id="KW-0812">Transmembrane</keyword>
<accession>A0A670J1B2</accession>
<evidence type="ECO:0000256" key="6">
    <source>
        <dbReference type="SAM" id="Phobius"/>
    </source>
</evidence>
<dbReference type="GeneID" id="114582633"/>
<dbReference type="OrthoDB" id="6337382at2759"/>
<name>A0A670J1B2_PODMU</name>
<evidence type="ECO:0000256" key="5">
    <source>
        <dbReference type="SAM" id="Coils"/>
    </source>
</evidence>
<reference evidence="8" key="3">
    <citation type="submission" date="2025-09" db="UniProtKB">
        <authorList>
            <consortium name="Ensembl"/>
        </authorList>
    </citation>
    <scope>IDENTIFICATION</scope>
</reference>
<dbReference type="InterPro" id="IPR016186">
    <property type="entry name" value="C-type_lectin-like/link_sf"/>
</dbReference>
<reference evidence="8" key="2">
    <citation type="submission" date="2025-08" db="UniProtKB">
        <authorList>
            <consortium name="Ensembl"/>
        </authorList>
    </citation>
    <scope>IDENTIFICATION</scope>
</reference>
<dbReference type="GeneTree" id="ENSGT00940000161727"/>
<keyword evidence="3" id="KW-0430">Lectin</keyword>
<keyword evidence="6" id="KW-0472">Membrane</keyword>
<feature type="coiled-coil region" evidence="5">
    <location>
        <begin position="92"/>
        <end position="119"/>
    </location>
</feature>
<evidence type="ECO:0000256" key="3">
    <source>
        <dbReference type="ARBA" id="ARBA00022734"/>
    </source>
</evidence>
<feature type="transmembrane region" description="Helical" evidence="6">
    <location>
        <begin position="31"/>
        <end position="51"/>
    </location>
</feature>